<reference evidence="1 2" key="1">
    <citation type="submission" date="2018-10" db="EMBL/GenBank/DDBJ databases">
        <title>Genomic Encyclopedia of Archaeal and Bacterial Type Strains, Phase II (KMG-II): from individual species to whole genera.</title>
        <authorList>
            <person name="Goeker M."/>
        </authorList>
    </citation>
    <scope>NUCLEOTIDE SEQUENCE [LARGE SCALE GENOMIC DNA]</scope>
    <source>
        <strain evidence="1 2">DSM 29317</strain>
    </source>
</reference>
<dbReference type="EMBL" id="RCCT01000001">
    <property type="protein sequence ID" value="RLK10945.1"/>
    <property type="molecule type" value="Genomic_DNA"/>
</dbReference>
<sequence>MPGFIITPGDIFCHITDGPKIWLRVPLSDLPTAEPLNPTLICIKYLLSGYPTSKVTATRREETTQVDSPFLKAKRAGRPRLRC</sequence>
<name>A0A497ZZB0_9RHOB</name>
<dbReference type="AlphaFoldDB" id="A0A497ZZB0"/>
<evidence type="ECO:0000313" key="1">
    <source>
        <dbReference type="EMBL" id="RLK10945.1"/>
    </source>
</evidence>
<evidence type="ECO:0000313" key="2">
    <source>
        <dbReference type="Proteomes" id="UP000271700"/>
    </source>
</evidence>
<organism evidence="1 2">
    <name type="scientific">Ruegeria conchae</name>
    <dbReference type="NCBI Taxonomy" id="981384"/>
    <lineage>
        <taxon>Bacteria</taxon>
        <taxon>Pseudomonadati</taxon>
        <taxon>Pseudomonadota</taxon>
        <taxon>Alphaproteobacteria</taxon>
        <taxon>Rhodobacterales</taxon>
        <taxon>Roseobacteraceae</taxon>
        <taxon>Ruegeria</taxon>
    </lineage>
</organism>
<proteinExistence type="predicted"/>
<protein>
    <submittedName>
        <fullName evidence="1">Uncharacterized protein</fullName>
    </submittedName>
</protein>
<dbReference type="STRING" id="981384.GCA_000192475_02061"/>
<dbReference type="Proteomes" id="UP000271700">
    <property type="component" value="Unassembled WGS sequence"/>
</dbReference>
<comment type="caution">
    <text evidence="1">The sequence shown here is derived from an EMBL/GenBank/DDBJ whole genome shotgun (WGS) entry which is preliminary data.</text>
</comment>
<accession>A0A497ZZB0</accession>
<keyword evidence="2" id="KW-1185">Reference proteome</keyword>
<gene>
    <name evidence="1" type="ORF">CLV75_0933</name>
</gene>